<reference evidence="2 4" key="1">
    <citation type="submission" date="2015-11" db="EMBL/GenBank/DDBJ databases">
        <title>Genomic analysis of 38 Legionella species identifies large and diverse effector repertoires.</title>
        <authorList>
            <person name="Burstein D."/>
            <person name="Amaro F."/>
            <person name="Zusman T."/>
            <person name="Lifshitz Z."/>
            <person name="Cohen O."/>
            <person name="Gilbert J.A."/>
            <person name="Pupko T."/>
            <person name="Shuman H.A."/>
            <person name="Segal G."/>
        </authorList>
    </citation>
    <scope>NUCLEOTIDE SEQUENCE [LARGE SCALE GENOMIC DNA]</scope>
    <source>
        <strain evidence="2 4">ORW</strain>
    </source>
</reference>
<proteinExistence type="predicted"/>
<gene>
    <name evidence="2" type="ORF">Lche_2613</name>
    <name evidence="3" type="ORF">NCTC11976_00990</name>
</gene>
<dbReference type="EMBL" id="LR134173">
    <property type="protein sequence ID" value="VEB34732.1"/>
    <property type="molecule type" value="Genomic_DNA"/>
</dbReference>
<name>A0A0W0SBW0_9GAMM</name>
<protein>
    <submittedName>
        <fullName evidence="2">Uncharacterized protein</fullName>
    </submittedName>
</protein>
<dbReference type="Proteomes" id="UP000277577">
    <property type="component" value="Chromosome"/>
</dbReference>
<keyword evidence="5" id="KW-1185">Reference proteome</keyword>
<dbReference type="Proteomes" id="UP000054921">
    <property type="component" value="Unassembled WGS sequence"/>
</dbReference>
<feature type="region of interest" description="Disordered" evidence="1">
    <location>
        <begin position="180"/>
        <end position="199"/>
    </location>
</feature>
<evidence type="ECO:0000313" key="5">
    <source>
        <dbReference type="Proteomes" id="UP000277577"/>
    </source>
</evidence>
<evidence type="ECO:0000313" key="2">
    <source>
        <dbReference type="EMBL" id="KTC80593.1"/>
    </source>
</evidence>
<evidence type="ECO:0000256" key="1">
    <source>
        <dbReference type="SAM" id="MobiDB-lite"/>
    </source>
</evidence>
<reference evidence="3 5" key="2">
    <citation type="submission" date="2018-12" db="EMBL/GenBank/DDBJ databases">
        <authorList>
            <consortium name="Pathogen Informatics"/>
        </authorList>
    </citation>
    <scope>NUCLEOTIDE SEQUENCE [LARGE SCALE GENOMIC DNA]</scope>
    <source>
        <strain evidence="3 5">NCTC11976</strain>
    </source>
</reference>
<dbReference type="EMBL" id="LNXW01000013">
    <property type="protein sequence ID" value="KTC80593.1"/>
    <property type="molecule type" value="Genomic_DNA"/>
</dbReference>
<evidence type="ECO:0000313" key="3">
    <source>
        <dbReference type="EMBL" id="VEB34732.1"/>
    </source>
</evidence>
<evidence type="ECO:0000313" key="4">
    <source>
        <dbReference type="Proteomes" id="UP000054921"/>
    </source>
</evidence>
<dbReference type="AlphaFoldDB" id="A0A0W0SBW0"/>
<organism evidence="2 4">
    <name type="scientific">Legionella cherrii</name>
    <dbReference type="NCBI Taxonomy" id="28084"/>
    <lineage>
        <taxon>Bacteria</taxon>
        <taxon>Pseudomonadati</taxon>
        <taxon>Pseudomonadota</taxon>
        <taxon>Gammaproteobacteria</taxon>
        <taxon>Legionellales</taxon>
        <taxon>Legionellaceae</taxon>
        <taxon>Legionella</taxon>
    </lineage>
</organism>
<accession>A0A0W0SBW0</accession>
<sequence>MRFLYEAKSITTKTAKPTSLMQSQQQARSIFSAKNAATAPIYDNHLQGVPLIISNLKFFTDTTFRGNLIGKDFLSAVWNESGFKLGFRGMSLSELKKNESRAMLGMVGKKEIVAYNSDGTRDLVQTKANLAAHASDTAKVHGISVSDSIFVGFKFSSFLLPSTKTVVVVDYTSIPADQQFSPLAEQSDTTPSRSPEGEPAIYTGEYERTISNVPAWAILMKITRDGFTFNVDLNPLYVDQAILSPELKADFDNLTEEFYKACRVVREDIDHPDVREYRKSLHKFYENYAIEAKLGSKQIQAIKENLEQYGMGIEDTPDTTPTKS</sequence>
<dbReference type="PATRIC" id="fig|28084.5.peg.2827"/>
<feature type="compositionally biased region" description="Polar residues" evidence="1">
    <location>
        <begin position="180"/>
        <end position="193"/>
    </location>
</feature>